<dbReference type="Gene3D" id="3.40.50.2300">
    <property type="match status" value="2"/>
</dbReference>
<dbReference type="PROSITE" id="PS51104">
    <property type="entry name" value="PTS_EIIC_TYPE_2"/>
    <property type="match status" value="1"/>
</dbReference>
<comment type="catalytic activity">
    <reaction evidence="1">
        <text>D-mannitol(out) + N(pros)-phospho-L-histidyl-[protein] = D-mannitol 1-phosphate(in) + L-histidyl-[protein]</text>
        <dbReference type="Rhea" id="RHEA:33363"/>
        <dbReference type="Rhea" id="RHEA-COMP:9745"/>
        <dbReference type="Rhea" id="RHEA-COMP:9746"/>
        <dbReference type="ChEBI" id="CHEBI:16899"/>
        <dbReference type="ChEBI" id="CHEBI:29979"/>
        <dbReference type="ChEBI" id="CHEBI:61381"/>
        <dbReference type="ChEBI" id="CHEBI:64837"/>
        <dbReference type="EC" id="2.7.1.197"/>
    </reaction>
</comment>
<organism evidence="19 20">
    <name type="scientific">Candidatus Enterococcus ferrettii</name>
    <dbReference type="NCBI Taxonomy" id="2815324"/>
    <lineage>
        <taxon>Bacteria</taxon>
        <taxon>Bacillati</taxon>
        <taxon>Bacillota</taxon>
        <taxon>Bacilli</taxon>
        <taxon>Lactobacillales</taxon>
        <taxon>Enterococcaceae</taxon>
        <taxon>Enterococcus</taxon>
    </lineage>
</organism>
<comment type="function">
    <text evidence="2">The phosphoenolpyruvate-dependent sugar phosphotransferase system (sugar PTS), a major carbohydrate active transport system, catalyzes the phosphorylation of incoming sugar substrates concomitantly with their translocation across the cell membrane. The enzyme II CmtAB PTS system is involved in D-mannitol transport.</text>
</comment>
<dbReference type="Pfam" id="PF02302">
    <property type="entry name" value="PTS_IIB"/>
    <property type="match status" value="1"/>
</dbReference>
<name>A0ABV0EUS1_9ENTE</name>
<dbReference type="NCBIfam" id="NF011663">
    <property type="entry name" value="PRK15083.1"/>
    <property type="match status" value="1"/>
</dbReference>
<feature type="domain" description="PTS EIIC type-2" evidence="18">
    <location>
        <begin position="17"/>
        <end position="348"/>
    </location>
</feature>
<evidence type="ECO:0000313" key="20">
    <source>
        <dbReference type="Proteomes" id="UP000664357"/>
    </source>
</evidence>
<dbReference type="EMBL" id="JAFREL020000002">
    <property type="protein sequence ID" value="MEO1771318.1"/>
    <property type="molecule type" value="Genomic_DNA"/>
</dbReference>
<comment type="subcellular location">
    <subcellularLocation>
        <location evidence="3">Cell membrane</location>
        <topology evidence="3">Multi-pass membrane protein</topology>
    </subcellularLocation>
</comment>
<evidence type="ECO:0000256" key="9">
    <source>
        <dbReference type="ARBA" id="ARBA00022597"/>
    </source>
</evidence>
<reference evidence="19 20" key="2">
    <citation type="submission" date="2024-02" db="EMBL/GenBank/DDBJ databases">
        <title>The Genome Sequence of Enterococcus sp. DIV0159.</title>
        <authorList>
            <person name="Earl A."/>
            <person name="Manson A."/>
            <person name="Gilmore M."/>
            <person name="Sanders J."/>
            <person name="Shea T."/>
            <person name="Howe W."/>
            <person name="Livny J."/>
            <person name="Cuomo C."/>
            <person name="Neafsey D."/>
            <person name="Birren B."/>
        </authorList>
    </citation>
    <scope>NUCLEOTIDE SEQUENCE [LARGE SCALE GENOMIC DNA]</scope>
    <source>
        <strain evidence="19 20">665A</strain>
    </source>
</reference>
<evidence type="ECO:0000259" key="17">
    <source>
        <dbReference type="PROSITE" id="PS51099"/>
    </source>
</evidence>
<accession>A0ABV0EUS1</accession>
<dbReference type="InterPro" id="IPR013011">
    <property type="entry name" value="PTS_EIIB_2"/>
</dbReference>
<sequence length="586" mass="61258">METTAKKSGLKAKVQRLGSHLSGMVMPNIGAFIAWGVITALFIEAGYFPNEQLASLVGPMLTFLLPLLIAYTGGSMVHGQRGAVVGAIAAMGVIVGSEVPMFIGAMIMGPLGGWCIKKFDDMFQSRIKAGFEMLVNNFSSGLIGFALAVLGFYAIGPVVSSLTELMAAGVETIINMRLLPLANIFIEPAKILFLNNAINHGILTPLGADQAAEAGKSILFLLEANPGPGLGVLLAFTLFGKGSAKSSAPGAIIIQFLGGIHEIYFPYVMMKPLLFLAVIGGGVAGTFTFQLLGAGLRAAASPGSIIAILAMTPPDSMIGVIAGVVVGAVVSFLIAMVIIKADNNEEDDLAATQAAVQEAKSASKGQAGGQIDNQEMFGNVNKIIFACDAGMGSSAMGASVLRDKVKKAGINIPVSNSAINNLSDDANALVVTQEELYDRASQKAPSATFVQVENFMNSPRYDEIVERLSDGPAAGADGKKLSDDVVEGVADYDRVDHIVFAYEKGKGSANMGATVMKKVLKEQGVNLPVTAAMIGELKDEPSAMIVTMQTETVHAEQQAPSAVHVPVADMVTSEKYDKIVAQLKNK</sequence>
<dbReference type="InterPro" id="IPR050893">
    <property type="entry name" value="Sugar_PTS"/>
</dbReference>
<keyword evidence="20" id="KW-1185">Reference proteome</keyword>
<evidence type="ECO:0000256" key="10">
    <source>
        <dbReference type="ARBA" id="ARBA00022679"/>
    </source>
</evidence>
<evidence type="ECO:0000259" key="18">
    <source>
        <dbReference type="PROSITE" id="PS51104"/>
    </source>
</evidence>
<evidence type="ECO:0000256" key="7">
    <source>
        <dbReference type="ARBA" id="ARBA00022475"/>
    </source>
</evidence>
<evidence type="ECO:0000256" key="8">
    <source>
        <dbReference type="ARBA" id="ARBA00022553"/>
    </source>
</evidence>
<dbReference type="EC" id="2.7.1.197" evidence="4"/>
<evidence type="ECO:0000256" key="12">
    <source>
        <dbReference type="ARBA" id="ARBA00022692"/>
    </source>
</evidence>
<feature type="transmembrane region" description="Helical" evidence="16">
    <location>
        <begin position="53"/>
        <end position="71"/>
    </location>
</feature>
<dbReference type="NCBIfam" id="TIGR00851">
    <property type="entry name" value="mtlA"/>
    <property type="match status" value="1"/>
</dbReference>
<evidence type="ECO:0000256" key="6">
    <source>
        <dbReference type="ARBA" id="ARBA00022448"/>
    </source>
</evidence>
<dbReference type="InterPro" id="IPR029503">
    <property type="entry name" value="PTS_EIIB_mannitol"/>
</dbReference>
<evidence type="ECO:0000256" key="11">
    <source>
        <dbReference type="ARBA" id="ARBA00022683"/>
    </source>
</evidence>
<dbReference type="RefSeq" id="WP_207704299.1">
    <property type="nucleotide sequence ID" value="NZ_JAFREL020000002.1"/>
</dbReference>
<evidence type="ECO:0000256" key="5">
    <source>
        <dbReference type="ARBA" id="ARBA00021825"/>
    </source>
</evidence>
<dbReference type="CDD" id="cd05567">
    <property type="entry name" value="PTS_IIB_mannitol"/>
    <property type="match status" value="1"/>
</dbReference>
<dbReference type="PROSITE" id="PS51099">
    <property type="entry name" value="PTS_EIIB_TYPE_2"/>
    <property type="match status" value="1"/>
</dbReference>
<dbReference type="InterPro" id="IPR036095">
    <property type="entry name" value="PTS_EIIB-like_sf"/>
</dbReference>
<keyword evidence="8" id="KW-0597">Phosphoprotein</keyword>
<comment type="caution">
    <text evidence="19">The sequence shown here is derived from an EMBL/GenBank/DDBJ whole genome shotgun (WGS) entry which is preliminary data.</text>
</comment>
<evidence type="ECO:0000256" key="16">
    <source>
        <dbReference type="SAM" id="Phobius"/>
    </source>
</evidence>
<keyword evidence="14 16" id="KW-0472">Membrane</keyword>
<keyword evidence="11" id="KW-0598">Phosphotransferase system</keyword>
<evidence type="ECO:0000313" key="19">
    <source>
        <dbReference type="EMBL" id="MEO1771318.1"/>
    </source>
</evidence>
<protein>
    <recommendedName>
        <fullName evidence="5">PTS system mannitol-specific EIICB component</fullName>
        <ecNumber evidence="4">2.7.1.197</ecNumber>
    </recommendedName>
    <alternativeName>
        <fullName evidence="15">EIICB-Mtl</fullName>
    </alternativeName>
</protein>
<evidence type="ECO:0000256" key="13">
    <source>
        <dbReference type="ARBA" id="ARBA00022989"/>
    </source>
</evidence>
<dbReference type="Pfam" id="PF02378">
    <property type="entry name" value="PTS_EIIC"/>
    <property type="match status" value="1"/>
</dbReference>
<keyword evidence="10" id="KW-0808">Transferase</keyword>
<dbReference type="InterPro" id="IPR013014">
    <property type="entry name" value="PTS_EIIC_2"/>
</dbReference>
<feature type="transmembrane region" description="Helical" evidence="16">
    <location>
        <begin position="83"/>
        <end position="108"/>
    </location>
</feature>
<reference evidence="19 20" key="1">
    <citation type="submission" date="2021-03" db="EMBL/GenBank/DDBJ databases">
        <authorList>
            <person name="Gilmore M.S."/>
            <person name="Schwartzman J."/>
            <person name="Van Tyne D."/>
            <person name="Martin M."/>
            <person name="Earl A.M."/>
            <person name="Manson A.L."/>
            <person name="Straub T."/>
            <person name="Salamzade R."/>
            <person name="Saavedra J."/>
            <person name="Lebreton F."/>
            <person name="Prichula J."/>
            <person name="Schaufler K."/>
            <person name="Gaca A."/>
            <person name="Sgardioli B."/>
            <person name="Wagenaar J."/>
            <person name="Strong T."/>
        </authorList>
    </citation>
    <scope>NUCLEOTIDE SEQUENCE [LARGE SCALE GENOMIC DNA]</scope>
    <source>
        <strain evidence="19 20">665A</strain>
    </source>
</reference>
<evidence type="ECO:0000256" key="4">
    <source>
        <dbReference type="ARBA" id="ARBA00011909"/>
    </source>
</evidence>
<feature type="transmembrane region" description="Helical" evidence="16">
    <location>
        <begin position="178"/>
        <end position="198"/>
    </location>
</feature>
<feature type="domain" description="PTS EIIB type-2" evidence="17">
    <location>
        <begin position="381"/>
        <end position="476"/>
    </location>
</feature>
<evidence type="ECO:0000256" key="15">
    <source>
        <dbReference type="ARBA" id="ARBA00033349"/>
    </source>
</evidence>
<evidence type="ECO:0000256" key="1">
    <source>
        <dbReference type="ARBA" id="ARBA00001655"/>
    </source>
</evidence>
<gene>
    <name evidence="19" type="ORF">JZO67_003298</name>
</gene>
<dbReference type="PANTHER" id="PTHR30181">
    <property type="entry name" value="MANNITOL PERMEASE IIC COMPONENT"/>
    <property type="match status" value="1"/>
</dbReference>
<feature type="transmembrane region" description="Helical" evidence="16">
    <location>
        <begin position="142"/>
        <end position="166"/>
    </location>
</feature>
<feature type="transmembrane region" description="Helical" evidence="16">
    <location>
        <begin position="218"/>
        <end position="239"/>
    </location>
</feature>
<feature type="transmembrane region" description="Helical" evidence="16">
    <location>
        <begin position="317"/>
        <end position="339"/>
    </location>
</feature>
<keyword evidence="7" id="KW-1003">Cell membrane</keyword>
<dbReference type="InterPro" id="IPR003352">
    <property type="entry name" value="PTS_EIIC"/>
</dbReference>
<keyword evidence="13 16" id="KW-1133">Transmembrane helix</keyword>
<proteinExistence type="predicted"/>
<keyword evidence="6" id="KW-0813">Transport</keyword>
<dbReference type="InterPro" id="IPR003501">
    <property type="entry name" value="PTS_EIIB_2/3"/>
</dbReference>
<evidence type="ECO:0000256" key="2">
    <source>
        <dbReference type="ARBA" id="ARBA00002434"/>
    </source>
</evidence>
<keyword evidence="12 16" id="KW-0812">Transmembrane</keyword>
<dbReference type="PANTHER" id="PTHR30181:SF2">
    <property type="entry name" value="PTS SYSTEM MANNITOL-SPECIFIC EIICBA COMPONENT"/>
    <property type="match status" value="1"/>
</dbReference>
<feature type="transmembrane region" description="Helical" evidence="16">
    <location>
        <begin position="251"/>
        <end position="267"/>
    </location>
</feature>
<evidence type="ECO:0000256" key="14">
    <source>
        <dbReference type="ARBA" id="ARBA00023136"/>
    </source>
</evidence>
<dbReference type="Proteomes" id="UP000664357">
    <property type="component" value="Unassembled WGS sequence"/>
</dbReference>
<evidence type="ECO:0000256" key="3">
    <source>
        <dbReference type="ARBA" id="ARBA00004651"/>
    </source>
</evidence>
<dbReference type="InterPro" id="IPR004718">
    <property type="entry name" value="PTS_IIC_mtl"/>
</dbReference>
<keyword evidence="9" id="KW-0762">Sugar transport</keyword>
<feature type="transmembrane region" description="Helical" evidence="16">
    <location>
        <begin position="21"/>
        <end position="47"/>
    </location>
</feature>
<dbReference type="SUPFAM" id="SSF52794">
    <property type="entry name" value="PTS system IIB component-like"/>
    <property type="match status" value="2"/>
</dbReference>
<feature type="transmembrane region" description="Helical" evidence="16">
    <location>
        <begin position="273"/>
        <end position="296"/>
    </location>
</feature>